<evidence type="ECO:0000259" key="6">
    <source>
        <dbReference type="Pfam" id="PF00535"/>
    </source>
</evidence>
<evidence type="ECO:0000313" key="8">
    <source>
        <dbReference type="Proteomes" id="UP000234950"/>
    </source>
</evidence>
<keyword evidence="8" id="KW-1185">Reference proteome</keyword>
<name>A0A2N5H7M5_9BACI</name>
<evidence type="ECO:0000256" key="5">
    <source>
        <dbReference type="SAM" id="Phobius"/>
    </source>
</evidence>
<dbReference type="OrthoDB" id="257969at2"/>
<dbReference type="GO" id="GO:0016757">
    <property type="term" value="F:glycosyltransferase activity"/>
    <property type="evidence" value="ECO:0007669"/>
    <property type="project" value="UniProtKB-KW"/>
</dbReference>
<evidence type="ECO:0000256" key="4">
    <source>
        <dbReference type="ARBA" id="ARBA00022679"/>
    </source>
</evidence>
<evidence type="ECO:0000256" key="3">
    <source>
        <dbReference type="ARBA" id="ARBA00022676"/>
    </source>
</evidence>
<gene>
    <name evidence="7" type="ORF">CVD27_24965</name>
</gene>
<keyword evidence="4 7" id="KW-0808">Transferase</keyword>
<dbReference type="InterPro" id="IPR001173">
    <property type="entry name" value="Glyco_trans_2-like"/>
</dbReference>
<keyword evidence="3" id="KW-0328">Glycosyltransferase</keyword>
<comment type="similarity">
    <text evidence="2">Belongs to the glycosyltransferase 2 family.</text>
</comment>
<dbReference type="CDD" id="cd00761">
    <property type="entry name" value="Glyco_tranf_GTA_type"/>
    <property type="match status" value="1"/>
</dbReference>
<protein>
    <submittedName>
        <fullName evidence="7">Glycosyl transferase family A</fullName>
    </submittedName>
</protein>
<comment type="caution">
    <text evidence="7">The sequence shown here is derived from an EMBL/GenBank/DDBJ whole genome shotgun (WGS) entry which is preliminary data.</text>
</comment>
<evidence type="ECO:0000313" key="7">
    <source>
        <dbReference type="EMBL" id="PLS01510.1"/>
    </source>
</evidence>
<dbReference type="SUPFAM" id="SSF53448">
    <property type="entry name" value="Nucleotide-diphospho-sugar transferases"/>
    <property type="match status" value="1"/>
</dbReference>
<evidence type="ECO:0000256" key="2">
    <source>
        <dbReference type="ARBA" id="ARBA00006739"/>
    </source>
</evidence>
<accession>A0A2N5H7M5</accession>
<dbReference type="PANTHER" id="PTHR43179">
    <property type="entry name" value="RHAMNOSYLTRANSFERASE WBBL"/>
    <property type="match status" value="1"/>
</dbReference>
<proteinExistence type="inferred from homology"/>
<organism evidence="7 8">
    <name type="scientific">Neobacillus cucumis</name>
    <dbReference type="NCBI Taxonomy" id="1740721"/>
    <lineage>
        <taxon>Bacteria</taxon>
        <taxon>Bacillati</taxon>
        <taxon>Bacillota</taxon>
        <taxon>Bacilli</taxon>
        <taxon>Bacillales</taxon>
        <taxon>Bacillaceae</taxon>
        <taxon>Neobacillus</taxon>
    </lineage>
</organism>
<sequence length="313" mass="35641">MISVVIPTYNRAKDLSRCLNALNLQLRKPDEIVLVVRDTDIETIRLIKKFNSKININIVYIKEHGQVAALNKGIRNAKGDIVSITDDDTEPLPDWLERIEGHFKRDLSIGGVGGRDWVFHGQHKEIGNKKIVGKIQWFGRVIGNHHLGYGEAREVDVLKGANMSYRMTAIKGLSFNTNLKGSGAQVYNDMDFSLSVKKNGWKLMYDPAVAVNHYPGVRSDEDKRNLFNSEAFYNAVHNETYILHNNFKKINRCIYFVWSLFIGTTANPGLLQFIRYFPKEGKISYTKLITSYKARYSGLKTLKSVKKNISTPL</sequence>
<dbReference type="Proteomes" id="UP000234950">
    <property type="component" value="Unassembled WGS sequence"/>
</dbReference>
<reference evidence="7 8" key="1">
    <citation type="submission" date="2017-11" db="EMBL/GenBank/DDBJ databases">
        <title>Comparitive Functional Genomics of Dry Heat Resistant strains isolated from the Viking Spacecraft.</title>
        <authorList>
            <person name="Seuylemezian A."/>
            <person name="Cooper K."/>
            <person name="Vaishampayan P."/>
        </authorList>
    </citation>
    <scope>NUCLEOTIDE SEQUENCE [LARGE SCALE GENOMIC DNA]</scope>
    <source>
        <strain evidence="7 8">V32-6</strain>
    </source>
</reference>
<dbReference type="EMBL" id="PGVE01000094">
    <property type="protein sequence ID" value="PLS01510.1"/>
    <property type="molecule type" value="Genomic_DNA"/>
</dbReference>
<dbReference type="Pfam" id="PF00535">
    <property type="entry name" value="Glycos_transf_2"/>
    <property type="match status" value="1"/>
</dbReference>
<keyword evidence="5" id="KW-1133">Transmembrane helix</keyword>
<dbReference type="Gene3D" id="3.90.550.10">
    <property type="entry name" value="Spore Coat Polysaccharide Biosynthesis Protein SpsA, Chain A"/>
    <property type="match status" value="1"/>
</dbReference>
<dbReference type="AlphaFoldDB" id="A0A2N5H7M5"/>
<feature type="transmembrane region" description="Helical" evidence="5">
    <location>
        <begin position="255"/>
        <end position="277"/>
    </location>
</feature>
<dbReference type="PANTHER" id="PTHR43179:SF12">
    <property type="entry name" value="GALACTOFURANOSYLTRANSFERASE GLFT2"/>
    <property type="match status" value="1"/>
</dbReference>
<dbReference type="RefSeq" id="WP_101651519.1">
    <property type="nucleotide sequence ID" value="NZ_PGVE01000094.1"/>
</dbReference>
<dbReference type="InterPro" id="IPR029044">
    <property type="entry name" value="Nucleotide-diphossugar_trans"/>
</dbReference>
<keyword evidence="5" id="KW-0812">Transmembrane</keyword>
<keyword evidence="5" id="KW-0472">Membrane</keyword>
<comment type="pathway">
    <text evidence="1">Cell wall biogenesis; cell wall polysaccharide biosynthesis.</text>
</comment>
<evidence type="ECO:0000256" key="1">
    <source>
        <dbReference type="ARBA" id="ARBA00004776"/>
    </source>
</evidence>
<feature type="domain" description="Glycosyltransferase 2-like" evidence="6">
    <location>
        <begin position="3"/>
        <end position="126"/>
    </location>
</feature>